<reference evidence="4" key="1">
    <citation type="submission" date="2023-06" db="EMBL/GenBank/DDBJ databases">
        <title>Uncultivated large filamentous bacteria from sulfidic sediments reveal new species and different genomic features in energy metabolism and defense.</title>
        <authorList>
            <person name="Fonseca A."/>
        </authorList>
    </citation>
    <scope>NUCLEOTIDE SEQUENCE</scope>
    <source>
        <strain evidence="4">HSG4</strain>
    </source>
</reference>
<evidence type="ECO:0000313" key="5">
    <source>
        <dbReference type="Proteomes" id="UP001171945"/>
    </source>
</evidence>
<evidence type="ECO:0000313" key="4">
    <source>
        <dbReference type="EMBL" id="MDM8562420.1"/>
    </source>
</evidence>
<dbReference type="PIRSF" id="PIRSF006223">
    <property type="entry name" value="DsrC_TusE"/>
    <property type="match status" value="1"/>
</dbReference>
<dbReference type="InterPro" id="IPR025526">
    <property type="entry name" value="DsrC-like_dom_sf"/>
</dbReference>
<dbReference type="Gene3D" id="1.10.10.370">
    <property type="entry name" value="DsrC-like protein, C-terminal domain"/>
    <property type="match status" value="1"/>
</dbReference>
<sequence>VNGETIETDKNGYLVNIENWNEEVAKLIAAEEGIDEMTQRHWDVINYLRDEYISNAGNQPNMRSITKAMKSAWDDKKVDTKAIYELFPLGPSKQAGKVGGLPESRRKGGY</sequence>
<dbReference type="PANTHER" id="PTHR37010">
    <property type="entry name" value="SULFURTRANSFERASE TUSE"/>
    <property type="match status" value="1"/>
</dbReference>
<comment type="caution">
    <text evidence="4">The sequence shown here is derived from an EMBL/GenBank/DDBJ whole genome shotgun (WGS) entry which is preliminary data.</text>
</comment>
<dbReference type="SUPFAM" id="SSF69721">
    <property type="entry name" value="DsrC, the gamma subunit of dissimilatory sulfite reductase"/>
    <property type="match status" value="1"/>
</dbReference>
<keyword evidence="5" id="KW-1185">Reference proteome</keyword>
<accession>A0ABT7VRX4</accession>
<dbReference type="InterPro" id="IPR007453">
    <property type="entry name" value="DsrC/TusE"/>
</dbReference>
<dbReference type="NCBIfam" id="TIGR03342">
    <property type="entry name" value="dsrC_tusE_dsvC"/>
    <property type="match status" value="1"/>
</dbReference>
<dbReference type="Pfam" id="PF04358">
    <property type="entry name" value="DsrC"/>
    <property type="match status" value="1"/>
</dbReference>
<comment type="similarity">
    <text evidence="2">Belongs to the DsrC/TusE family.</text>
</comment>
<keyword evidence="3" id="KW-0963">Cytoplasm</keyword>
<gene>
    <name evidence="4" type="ORF">QUF54_03610</name>
</gene>
<proteinExistence type="inferred from homology"/>
<dbReference type="InterPro" id="IPR043163">
    <property type="entry name" value="DsrC-like_N"/>
</dbReference>
<name>A0ABT7VRX4_9GAMM</name>
<organism evidence="4 5">
    <name type="scientific">Candidatus Marithioploca araucensis</name>
    <dbReference type="NCBI Taxonomy" id="70273"/>
    <lineage>
        <taxon>Bacteria</taxon>
        <taxon>Pseudomonadati</taxon>
        <taxon>Pseudomonadota</taxon>
        <taxon>Gammaproteobacteria</taxon>
        <taxon>Thiotrichales</taxon>
        <taxon>Thiotrichaceae</taxon>
        <taxon>Candidatus Marithioploca</taxon>
    </lineage>
</organism>
<dbReference type="EMBL" id="JAUCGM010000146">
    <property type="protein sequence ID" value="MDM8562420.1"/>
    <property type="molecule type" value="Genomic_DNA"/>
</dbReference>
<dbReference type="Proteomes" id="UP001171945">
    <property type="component" value="Unassembled WGS sequence"/>
</dbReference>
<dbReference type="PANTHER" id="PTHR37010:SF1">
    <property type="entry name" value="SULFURTRANSFERASE TUSE"/>
    <property type="match status" value="1"/>
</dbReference>
<comment type="subcellular location">
    <subcellularLocation>
        <location evidence="1">Cytoplasm</location>
    </subcellularLocation>
</comment>
<dbReference type="InterPro" id="IPR042072">
    <property type="entry name" value="DsrC-like_C"/>
</dbReference>
<evidence type="ECO:0000256" key="1">
    <source>
        <dbReference type="ARBA" id="ARBA00004496"/>
    </source>
</evidence>
<evidence type="ECO:0000256" key="2">
    <source>
        <dbReference type="ARBA" id="ARBA00005718"/>
    </source>
</evidence>
<feature type="non-terminal residue" evidence="4">
    <location>
        <position position="1"/>
    </location>
</feature>
<protein>
    <submittedName>
        <fullName evidence="4">TusE/DsrC/DsvC family sulfur relay protein</fullName>
    </submittedName>
</protein>
<evidence type="ECO:0000256" key="3">
    <source>
        <dbReference type="ARBA" id="ARBA00022490"/>
    </source>
</evidence>
<dbReference type="Gene3D" id="3.30.1420.10">
    <property type="match status" value="1"/>
</dbReference>